<evidence type="ECO:0000256" key="3">
    <source>
        <dbReference type="ARBA" id="ARBA00022452"/>
    </source>
</evidence>
<evidence type="ECO:0000256" key="9">
    <source>
        <dbReference type="ARBA" id="ARBA00023136"/>
    </source>
</evidence>
<evidence type="ECO:0000259" key="14">
    <source>
        <dbReference type="Pfam" id="PF00593"/>
    </source>
</evidence>
<dbReference type="AlphaFoldDB" id="A0A7K1KQZ0"/>
<reference evidence="16 17" key="1">
    <citation type="submission" date="2019-11" db="EMBL/GenBank/DDBJ databases">
        <title>Pseudodesulfovibrio alkaliphilus, sp. nov., an alkaliphilic sulfate-reducing bacteria from mud volcano of Taman peninsula, Russia.</title>
        <authorList>
            <person name="Frolova A."/>
            <person name="Merkel A.Y."/>
            <person name="Slobodkin A.I."/>
        </authorList>
    </citation>
    <scope>NUCLEOTIDE SEQUENCE [LARGE SCALE GENOMIC DNA]</scope>
    <source>
        <strain evidence="16 17">F-1</strain>
    </source>
</reference>
<comment type="subcellular location">
    <subcellularLocation>
        <location evidence="1 11">Cell outer membrane</location>
        <topology evidence="1 11">Multi-pass membrane protein</topology>
    </subcellularLocation>
</comment>
<comment type="caution">
    <text evidence="16">The sequence shown here is derived from an EMBL/GenBank/DDBJ whole genome shotgun (WGS) entry which is preliminary data.</text>
</comment>
<feature type="chain" id="PRO_5029837443" evidence="13">
    <location>
        <begin position="24"/>
        <end position="707"/>
    </location>
</feature>
<keyword evidence="2 11" id="KW-0813">Transport</keyword>
<evidence type="ECO:0000256" key="4">
    <source>
        <dbReference type="ARBA" id="ARBA00022496"/>
    </source>
</evidence>
<protein>
    <submittedName>
        <fullName evidence="16">TonB-dependent receptor plug domain-containing protein</fullName>
    </submittedName>
</protein>
<organism evidence="16 17">
    <name type="scientific">Pseudodesulfovibrio alkaliphilus</name>
    <dbReference type="NCBI Taxonomy" id="2661613"/>
    <lineage>
        <taxon>Bacteria</taxon>
        <taxon>Pseudomonadati</taxon>
        <taxon>Thermodesulfobacteriota</taxon>
        <taxon>Desulfovibrionia</taxon>
        <taxon>Desulfovibrionales</taxon>
        <taxon>Desulfovibrionaceae</taxon>
    </lineage>
</organism>
<evidence type="ECO:0000256" key="7">
    <source>
        <dbReference type="ARBA" id="ARBA00023065"/>
    </source>
</evidence>
<dbReference type="InterPro" id="IPR012910">
    <property type="entry name" value="Plug_dom"/>
</dbReference>
<dbReference type="InterPro" id="IPR036942">
    <property type="entry name" value="Beta-barrel_TonB_sf"/>
</dbReference>
<gene>
    <name evidence="16" type="ORF">GKC30_12745</name>
</gene>
<keyword evidence="13" id="KW-0732">Signal</keyword>
<evidence type="ECO:0000256" key="2">
    <source>
        <dbReference type="ARBA" id="ARBA00022448"/>
    </source>
</evidence>
<dbReference type="GO" id="GO:0006826">
    <property type="term" value="P:iron ion transport"/>
    <property type="evidence" value="ECO:0007669"/>
    <property type="project" value="UniProtKB-KW"/>
</dbReference>
<evidence type="ECO:0000256" key="5">
    <source>
        <dbReference type="ARBA" id="ARBA00022692"/>
    </source>
</evidence>
<evidence type="ECO:0000256" key="8">
    <source>
        <dbReference type="ARBA" id="ARBA00023077"/>
    </source>
</evidence>
<comment type="similarity">
    <text evidence="11 12">Belongs to the TonB-dependent receptor family.</text>
</comment>
<dbReference type="RefSeq" id="WP_155935309.1">
    <property type="nucleotide sequence ID" value="NZ_WODC01000009.1"/>
</dbReference>
<feature type="domain" description="TonB-dependent receptor-like beta-barrel" evidence="14">
    <location>
        <begin position="257"/>
        <end position="675"/>
    </location>
</feature>
<feature type="domain" description="TonB-dependent receptor plug" evidence="15">
    <location>
        <begin position="50"/>
        <end position="154"/>
    </location>
</feature>
<name>A0A7K1KQZ0_9BACT</name>
<evidence type="ECO:0000256" key="11">
    <source>
        <dbReference type="PROSITE-ProRule" id="PRU01360"/>
    </source>
</evidence>
<dbReference type="PANTHER" id="PTHR32552">
    <property type="entry name" value="FERRICHROME IRON RECEPTOR-RELATED"/>
    <property type="match status" value="1"/>
</dbReference>
<dbReference type="GO" id="GO:0009279">
    <property type="term" value="C:cell outer membrane"/>
    <property type="evidence" value="ECO:0007669"/>
    <property type="project" value="UniProtKB-SubCell"/>
</dbReference>
<dbReference type="CDD" id="cd01347">
    <property type="entry name" value="ligand_gated_channel"/>
    <property type="match status" value="1"/>
</dbReference>
<dbReference type="PROSITE" id="PS52016">
    <property type="entry name" value="TONB_DEPENDENT_REC_3"/>
    <property type="match status" value="1"/>
</dbReference>
<feature type="signal peptide" evidence="13">
    <location>
        <begin position="1"/>
        <end position="23"/>
    </location>
</feature>
<keyword evidence="16" id="KW-0675">Receptor</keyword>
<dbReference type="PANTHER" id="PTHR32552:SF81">
    <property type="entry name" value="TONB-DEPENDENT OUTER MEMBRANE RECEPTOR"/>
    <property type="match status" value="1"/>
</dbReference>
<evidence type="ECO:0000256" key="1">
    <source>
        <dbReference type="ARBA" id="ARBA00004571"/>
    </source>
</evidence>
<keyword evidence="8 12" id="KW-0798">TonB box</keyword>
<dbReference type="Pfam" id="PF07715">
    <property type="entry name" value="Plug"/>
    <property type="match status" value="1"/>
</dbReference>
<evidence type="ECO:0000313" key="17">
    <source>
        <dbReference type="Proteomes" id="UP000461162"/>
    </source>
</evidence>
<keyword evidence="3 11" id="KW-1134">Transmembrane beta strand</keyword>
<keyword evidence="9 11" id="KW-0472">Membrane</keyword>
<evidence type="ECO:0000259" key="15">
    <source>
        <dbReference type="Pfam" id="PF07715"/>
    </source>
</evidence>
<proteinExistence type="inferred from homology"/>
<dbReference type="Pfam" id="PF00593">
    <property type="entry name" value="TonB_dep_Rec_b-barrel"/>
    <property type="match status" value="1"/>
</dbReference>
<keyword evidence="4" id="KW-0410">Iron transport</keyword>
<keyword evidence="7" id="KW-0406">Ion transport</keyword>
<dbReference type="InterPro" id="IPR039426">
    <property type="entry name" value="TonB-dep_rcpt-like"/>
</dbReference>
<accession>A0A7K1KQZ0</accession>
<keyword evidence="6" id="KW-0408">Iron</keyword>
<evidence type="ECO:0000256" key="10">
    <source>
        <dbReference type="ARBA" id="ARBA00023237"/>
    </source>
</evidence>
<dbReference type="InterPro" id="IPR000531">
    <property type="entry name" value="Beta-barrel_TonB"/>
</dbReference>
<sequence>MKGIVRVMVVLLFAALSASFADAGDGEGRKRELVLEPVVVNAEKRAEESQDVPVSITVFERNDLLDMGIEGIGDLSEHVPNMEFHDFGSSRHGLLFLRGIKSLPTGQAGTGFTVDGVSYNKSHMFGFPLLNVDRVEVLRGAQGTLYGRNTTGGVVNVYTARPGNEVVSTAGVTLGNYGTRKLRADWSGPLIEEKLFLGVSGLAEVSEGFMKNDIDADGDDGRHTDGKAARVKLRLQATDNWDMTLSVDGQHHDDGAYSSRRTERNGYVMAGTYGVDSPYHYSHDFAGSQEVDFWGSSLNSDWTTDLGILSSITGYRSYDSDEWIDADFSPLDNMRKNYRQTDKALTQEFRMVSPEDSGSMRWLVGTYLFHFDSKTDVSNHLGAASASPGMEVRFNTKQKNDGAALFGEGTWELLPSLELTLGLRGEYEHAQGRSSRTNIPAGGPAAVVKSFDRQDDYAALLPKVSLAWHFAEDAMTYATVARAHKAGGFNDASAPADGESYSEEDSWLYEVGVKSLLLDKRLMLNVAAFHTRIRDEQLPLFQAATMQGYLASAGKSHRTGLELESRFKLAEEWTLSGSASWIDARFDEYEDASLGVDYAGKRVFCVPEYSFDVAVDYQKRFAGEWEMFGRAGVSGVGPQFFDNANEVRQAAYQLASLRLGFRRKGLECSLWAKNLFDRHYVVFENTTAGVAEDGRPRTFGLSVDYTF</sequence>
<dbReference type="SUPFAM" id="SSF56935">
    <property type="entry name" value="Porins"/>
    <property type="match status" value="1"/>
</dbReference>
<dbReference type="EMBL" id="WODC01000009">
    <property type="protein sequence ID" value="MUM78504.1"/>
    <property type="molecule type" value="Genomic_DNA"/>
</dbReference>
<evidence type="ECO:0000256" key="13">
    <source>
        <dbReference type="SAM" id="SignalP"/>
    </source>
</evidence>
<evidence type="ECO:0000313" key="16">
    <source>
        <dbReference type="EMBL" id="MUM78504.1"/>
    </source>
</evidence>
<keyword evidence="5 11" id="KW-0812">Transmembrane</keyword>
<keyword evidence="17" id="KW-1185">Reference proteome</keyword>
<keyword evidence="10 11" id="KW-0998">Cell outer membrane</keyword>
<evidence type="ECO:0000256" key="12">
    <source>
        <dbReference type="RuleBase" id="RU003357"/>
    </source>
</evidence>
<evidence type="ECO:0000256" key="6">
    <source>
        <dbReference type="ARBA" id="ARBA00023004"/>
    </source>
</evidence>
<dbReference type="Proteomes" id="UP000461162">
    <property type="component" value="Unassembled WGS sequence"/>
</dbReference>
<dbReference type="Gene3D" id="2.40.170.20">
    <property type="entry name" value="TonB-dependent receptor, beta-barrel domain"/>
    <property type="match status" value="1"/>
</dbReference>